<reference evidence="1 4" key="2">
    <citation type="submission" date="2019-11" db="EMBL/GenBank/DDBJ databases">
        <title>Draft genome sequences of five Paenibacillus species of dairy origin.</title>
        <authorList>
            <person name="Olajide A.M."/>
            <person name="Chen S."/>
            <person name="Lapointe G."/>
        </authorList>
    </citation>
    <scope>NUCLEOTIDE SEQUENCE [LARGE SCALE GENOMIC DNA]</scope>
    <source>
        <strain evidence="1 4">3CS1</strain>
    </source>
</reference>
<keyword evidence="4" id="KW-1185">Reference proteome</keyword>
<gene>
    <name evidence="2" type="ORF">CHH67_09470</name>
    <name evidence="1" type="ORF">GNP94_16125</name>
</gene>
<dbReference type="RefSeq" id="WP_095264930.1">
    <property type="nucleotide sequence ID" value="NZ_NPBY01000030.1"/>
</dbReference>
<dbReference type="AlphaFoldDB" id="A0A268EVT7"/>
<accession>A0A268EVT7</accession>
<name>A0A268EVT7_9BACL</name>
<dbReference type="EMBL" id="NPBY01000030">
    <property type="protein sequence ID" value="PAD77230.1"/>
    <property type="molecule type" value="Genomic_DNA"/>
</dbReference>
<evidence type="ECO:0000313" key="4">
    <source>
        <dbReference type="Proteomes" id="UP000435177"/>
    </source>
</evidence>
<sequence length="94" mass="9695">MAVLLPLQVFSLAPNVGKSYYENLNGGADAAVTVNNLSEFDVALVITSVNAPVQTYVIPGNNSLTLVVPRLLVAALLTGAVPAFGTIQVVSAQL</sequence>
<proteinExistence type="predicted"/>
<comment type="caution">
    <text evidence="2">The sequence shown here is derived from an EMBL/GenBank/DDBJ whole genome shotgun (WGS) entry which is preliminary data.</text>
</comment>
<evidence type="ECO:0000313" key="3">
    <source>
        <dbReference type="Proteomes" id="UP000215596"/>
    </source>
</evidence>
<evidence type="ECO:0000313" key="1">
    <source>
        <dbReference type="EMBL" id="MUG67516.1"/>
    </source>
</evidence>
<organism evidence="2 3">
    <name type="scientific">Paenibacillus campinasensis</name>
    <dbReference type="NCBI Taxonomy" id="66347"/>
    <lineage>
        <taxon>Bacteria</taxon>
        <taxon>Bacillati</taxon>
        <taxon>Bacillota</taxon>
        <taxon>Bacilli</taxon>
        <taxon>Bacillales</taxon>
        <taxon>Paenibacillaceae</taxon>
        <taxon>Paenibacillus</taxon>
    </lineage>
</organism>
<protein>
    <submittedName>
        <fullName evidence="2">Uncharacterized protein</fullName>
    </submittedName>
</protein>
<reference evidence="2 3" key="1">
    <citation type="submission" date="2017-07" db="EMBL/GenBank/DDBJ databases">
        <title>Isolation and whole genome analysis of endospore-forming bacteria from heroin.</title>
        <authorList>
            <person name="Kalinowski J."/>
            <person name="Ahrens B."/>
            <person name="Al-Dilaimi A."/>
            <person name="Winkler A."/>
            <person name="Wibberg D."/>
            <person name="Schleenbecker U."/>
            <person name="Ruckert C."/>
            <person name="Wolfel R."/>
            <person name="Grass G."/>
        </authorList>
    </citation>
    <scope>NUCLEOTIDE SEQUENCE [LARGE SCALE GENOMIC DNA]</scope>
    <source>
        <strain evidence="2 3">7537-G1</strain>
    </source>
</reference>
<dbReference type="Proteomes" id="UP000435177">
    <property type="component" value="Unassembled WGS sequence"/>
</dbReference>
<dbReference type="EMBL" id="WOAA01000015">
    <property type="protein sequence ID" value="MUG67516.1"/>
    <property type="molecule type" value="Genomic_DNA"/>
</dbReference>
<dbReference type="Proteomes" id="UP000215596">
    <property type="component" value="Unassembled WGS sequence"/>
</dbReference>
<dbReference type="OrthoDB" id="2664786at2"/>
<evidence type="ECO:0000313" key="2">
    <source>
        <dbReference type="EMBL" id="PAD77230.1"/>
    </source>
</evidence>